<organism evidence="2 3">
    <name type="scientific">Fusarium oxysporum NRRL 32931</name>
    <dbReference type="NCBI Taxonomy" id="660029"/>
    <lineage>
        <taxon>Eukaryota</taxon>
        <taxon>Fungi</taxon>
        <taxon>Dikarya</taxon>
        <taxon>Ascomycota</taxon>
        <taxon>Pezizomycotina</taxon>
        <taxon>Sordariomycetes</taxon>
        <taxon>Hypocreomycetidae</taxon>
        <taxon>Hypocreales</taxon>
        <taxon>Nectriaceae</taxon>
        <taxon>Fusarium</taxon>
        <taxon>Fusarium oxysporum species complex</taxon>
    </lineage>
</organism>
<dbReference type="AlphaFoldDB" id="W9IBT3"/>
<accession>W9IBT3</accession>
<keyword evidence="1" id="KW-1133">Transmembrane helix</keyword>
<protein>
    <submittedName>
        <fullName evidence="2">Uncharacterized protein</fullName>
    </submittedName>
</protein>
<dbReference type="HOGENOM" id="CLU_2512689_0_0_1"/>
<reference evidence="2 3" key="1">
    <citation type="submission" date="2011-06" db="EMBL/GenBank/DDBJ databases">
        <title>The Genome Sequence of Fusarium oxysporum FOSC 3-a.</title>
        <authorList>
            <consortium name="The Broad Institute Genome Sequencing Platform"/>
            <person name="Ma L.-J."/>
            <person name="Gale L.R."/>
            <person name="Schwartz D.C."/>
            <person name="Zhou S."/>
            <person name="Corby-Kistler H."/>
            <person name="Young S.K."/>
            <person name="Zeng Q."/>
            <person name="Gargeya S."/>
            <person name="Fitzgerald M."/>
            <person name="Haas B."/>
            <person name="Abouelleil A."/>
            <person name="Alvarado L."/>
            <person name="Arachchi H.M."/>
            <person name="Berlin A."/>
            <person name="Brown A."/>
            <person name="Chapman S.B."/>
            <person name="Chen Z."/>
            <person name="Dunbar C."/>
            <person name="Freedman E."/>
            <person name="Gearin G."/>
            <person name="Gellesch M."/>
            <person name="Goldberg J."/>
            <person name="Griggs A."/>
            <person name="Gujja S."/>
            <person name="Heiman D."/>
            <person name="Howarth C."/>
            <person name="Larson L."/>
            <person name="Lui A."/>
            <person name="MacDonald P.J.P."/>
            <person name="Mehta T."/>
            <person name="Montmayeur A."/>
            <person name="Murphy C."/>
            <person name="Neiman D."/>
            <person name="Pearson M."/>
            <person name="Priest M."/>
            <person name="Roberts A."/>
            <person name="Saif S."/>
            <person name="Shea T."/>
            <person name="Shenoy N."/>
            <person name="Sisk P."/>
            <person name="Stolte C."/>
            <person name="Sykes S."/>
            <person name="Wortman J."/>
            <person name="Nusbaum C."/>
            <person name="Birren B."/>
        </authorList>
    </citation>
    <scope>NUCLEOTIDE SEQUENCE [LARGE SCALE GENOMIC DNA]</scope>
    <source>
        <strain evidence="3">FOSC 3-a</strain>
    </source>
</reference>
<keyword evidence="1" id="KW-0472">Membrane</keyword>
<keyword evidence="1" id="KW-0812">Transmembrane</keyword>
<name>W9IBT3_FUSOX</name>
<dbReference type="EMBL" id="JH717843">
    <property type="protein sequence ID" value="EWY89926.1"/>
    <property type="molecule type" value="Genomic_DNA"/>
</dbReference>
<evidence type="ECO:0000313" key="3">
    <source>
        <dbReference type="Proteomes" id="UP000030753"/>
    </source>
</evidence>
<evidence type="ECO:0000256" key="1">
    <source>
        <dbReference type="SAM" id="Phobius"/>
    </source>
</evidence>
<dbReference type="Proteomes" id="UP000030753">
    <property type="component" value="Unassembled WGS sequence"/>
</dbReference>
<feature type="transmembrane region" description="Helical" evidence="1">
    <location>
        <begin position="7"/>
        <end position="29"/>
    </location>
</feature>
<sequence length="85" mass="9416">MFHTFRQFGFIFAISIVSSLTVITLVSYVRDQRSCDDFDAPGVAFALTLDYGTAAIFFEYGPSTAVARVEGTPAYKDFTLRQNAT</sequence>
<evidence type="ECO:0000313" key="2">
    <source>
        <dbReference type="EMBL" id="EWY89926.1"/>
    </source>
</evidence>
<proteinExistence type="predicted"/>
<dbReference type="OrthoDB" id="3643156at2759"/>
<gene>
    <name evidence="2" type="ORF">FOYG_07570</name>
</gene>